<sequence length="8" mass="925">MTINGGFW</sequence>
<reference evidence="1" key="1">
    <citation type="submission" date="2014-09" db="EMBL/GenBank/DDBJ databases">
        <authorList>
            <person name="Magalhaes I.L.F."/>
            <person name="Oliveira U."/>
            <person name="Santos F.R."/>
            <person name="Vidigal T.H.D.A."/>
            <person name="Brescovit A.D."/>
            <person name="Santos A.J."/>
        </authorList>
    </citation>
    <scope>NUCLEOTIDE SEQUENCE</scope>
    <source>
        <tissue evidence="1">Shoot tissue taken approximately 20 cm above the soil surface</tissue>
    </source>
</reference>
<organism evidence="1">
    <name type="scientific">Arundo donax</name>
    <name type="common">Giant reed</name>
    <name type="synonym">Donax arundinaceus</name>
    <dbReference type="NCBI Taxonomy" id="35708"/>
    <lineage>
        <taxon>Eukaryota</taxon>
        <taxon>Viridiplantae</taxon>
        <taxon>Streptophyta</taxon>
        <taxon>Embryophyta</taxon>
        <taxon>Tracheophyta</taxon>
        <taxon>Spermatophyta</taxon>
        <taxon>Magnoliopsida</taxon>
        <taxon>Liliopsida</taxon>
        <taxon>Poales</taxon>
        <taxon>Poaceae</taxon>
        <taxon>PACMAD clade</taxon>
        <taxon>Arundinoideae</taxon>
        <taxon>Arundineae</taxon>
        <taxon>Arundo</taxon>
    </lineage>
</organism>
<accession>A0A0A9G2C5</accession>
<reference evidence="1" key="2">
    <citation type="journal article" date="2015" name="Data Brief">
        <title>Shoot transcriptome of the giant reed, Arundo donax.</title>
        <authorList>
            <person name="Barrero R.A."/>
            <person name="Guerrero F.D."/>
            <person name="Moolhuijzen P."/>
            <person name="Goolsby J.A."/>
            <person name="Tidwell J."/>
            <person name="Bellgard S.E."/>
            <person name="Bellgard M.I."/>
        </authorList>
    </citation>
    <scope>NUCLEOTIDE SEQUENCE</scope>
    <source>
        <tissue evidence="1">Shoot tissue taken approximately 20 cm above the soil surface</tissue>
    </source>
</reference>
<proteinExistence type="predicted"/>
<evidence type="ECO:0000313" key="1">
    <source>
        <dbReference type="EMBL" id="JAE18642.1"/>
    </source>
</evidence>
<dbReference type="EMBL" id="GBRH01179254">
    <property type="protein sequence ID" value="JAE18642.1"/>
    <property type="molecule type" value="Transcribed_RNA"/>
</dbReference>
<protein>
    <submittedName>
        <fullName evidence="1">Uncharacterized protein</fullName>
    </submittedName>
</protein>
<name>A0A0A9G2C5_ARUDO</name>